<comment type="caution">
    <text evidence="4">Lacks conserved residue(s) required for the propagation of feature annotation.</text>
</comment>
<name>A0AA88DSQ4_FICCA</name>
<gene>
    <name evidence="6" type="ORF">TIFTF001_030123</name>
</gene>
<comment type="caution">
    <text evidence="6">The sequence shown here is derived from an EMBL/GenBank/DDBJ whole genome shotgun (WGS) entry which is preliminary data.</text>
</comment>
<feature type="domain" description="Peptidase S8/S53" evidence="5">
    <location>
        <begin position="40"/>
        <end position="82"/>
    </location>
</feature>
<evidence type="ECO:0000256" key="1">
    <source>
        <dbReference type="ARBA" id="ARBA00004613"/>
    </source>
</evidence>
<dbReference type="AlphaFoldDB" id="A0AA88DSQ4"/>
<dbReference type="SUPFAM" id="SSF52743">
    <property type="entry name" value="Subtilisin-like"/>
    <property type="match status" value="1"/>
</dbReference>
<keyword evidence="7" id="KW-1185">Reference proteome</keyword>
<proteinExistence type="inferred from homology"/>
<organism evidence="6 7">
    <name type="scientific">Ficus carica</name>
    <name type="common">Common fig</name>
    <dbReference type="NCBI Taxonomy" id="3494"/>
    <lineage>
        <taxon>Eukaryota</taxon>
        <taxon>Viridiplantae</taxon>
        <taxon>Streptophyta</taxon>
        <taxon>Embryophyta</taxon>
        <taxon>Tracheophyta</taxon>
        <taxon>Spermatophyta</taxon>
        <taxon>Magnoliopsida</taxon>
        <taxon>eudicotyledons</taxon>
        <taxon>Gunneridae</taxon>
        <taxon>Pentapetalae</taxon>
        <taxon>rosids</taxon>
        <taxon>fabids</taxon>
        <taxon>Rosales</taxon>
        <taxon>Moraceae</taxon>
        <taxon>Ficeae</taxon>
        <taxon>Ficus</taxon>
    </lineage>
</organism>
<dbReference type="GO" id="GO:0004252">
    <property type="term" value="F:serine-type endopeptidase activity"/>
    <property type="evidence" value="ECO:0007669"/>
    <property type="project" value="InterPro"/>
</dbReference>
<dbReference type="Pfam" id="PF00082">
    <property type="entry name" value="Peptidase_S8"/>
    <property type="match status" value="1"/>
</dbReference>
<comment type="subcellular location">
    <subcellularLocation>
        <location evidence="1">Secreted</location>
    </subcellularLocation>
</comment>
<dbReference type="Gene3D" id="3.40.50.200">
    <property type="entry name" value="Peptidase S8/S53 domain"/>
    <property type="match status" value="1"/>
</dbReference>
<accession>A0AA88DSQ4</accession>
<dbReference type="GO" id="GO:0006508">
    <property type="term" value="P:proteolysis"/>
    <property type="evidence" value="ECO:0007669"/>
    <property type="project" value="InterPro"/>
</dbReference>
<evidence type="ECO:0000256" key="2">
    <source>
        <dbReference type="ARBA" id="ARBA00011073"/>
    </source>
</evidence>
<sequence length="186" mass="20593">MSIYGGTKPYHQDDFALATFGAIQHGVLVNVHEALLILDVISGTSVACPHVSRIAALLIKAYPRWLPAAIKSAITTTTYNLDNSGRRIKDLATGKESMPFVHGLGHLEPNRALYPGWVNDTSVTRYVGFLCYVGYNHQLIGLFFRQQVCPLICKQAYAMLGARVTPRSLHLPSFSMVFNKEVETEI</sequence>
<dbReference type="PROSITE" id="PS51892">
    <property type="entry name" value="SUBTILASE"/>
    <property type="match status" value="1"/>
</dbReference>
<keyword evidence="3" id="KW-0732">Signal</keyword>
<protein>
    <recommendedName>
        <fullName evidence="5">Peptidase S8/S53 domain-containing protein</fullName>
    </recommendedName>
</protein>
<dbReference type="Gramene" id="FCD_00022242-RA">
    <property type="protein sequence ID" value="FCD_00022242-RA:cds"/>
    <property type="gene ID" value="FCD_00022242"/>
</dbReference>
<dbReference type="PANTHER" id="PTHR10795">
    <property type="entry name" value="PROPROTEIN CONVERTASE SUBTILISIN/KEXIN"/>
    <property type="match status" value="1"/>
</dbReference>
<evidence type="ECO:0000259" key="5">
    <source>
        <dbReference type="Pfam" id="PF00082"/>
    </source>
</evidence>
<comment type="similarity">
    <text evidence="2 4">Belongs to the peptidase S8 family.</text>
</comment>
<evidence type="ECO:0000313" key="7">
    <source>
        <dbReference type="Proteomes" id="UP001187192"/>
    </source>
</evidence>
<dbReference type="GO" id="GO:0005576">
    <property type="term" value="C:extracellular region"/>
    <property type="evidence" value="ECO:0007669"/>
    <property type="project" value="UniProtKB-SubCell"/>
</dbReference>
<dbReference type="EMBL" id="BTGU01000105">
    <property type="protein sequence ID" value="GMN61052.1"/>
    <property type="molecule type" value="Genomic_DNA"/>
</dbReference>
<dbReference type="InterPro" id="IPR036852">
    <property type="entry name" value="Peptidase_S8/S53_dom_sf"/>
</dbReference>
<dbReference type="InterPro" id="IPR000209">
    <property type="entry name" value="Peptidase_S8/S53_dom"/>
</dbReference>
<reference evidence="6" key="1">
    <citation type="submission" date="2023-07" db="EMBL/GenBank/DDBJ databases">
        <title>draft genome sequence of fig (Ficus carica).</title>
        <authorList>
            <person name="Takahashi T."/>
            <person name="Nishimura K."/>
        </authorList>
    </citation>
    <scope>NUCLEOTIDE SEQUENCE</scope>
</reference>
<evidence type="ECO:0000256" key="3">
    <source>
        <dbReference type="ARBA" id="ARBA00022729"/>
    </source>
</evidence>
<dbReference type="Proteomes" id="UP001187192">
    <property type="component" value="Unassembled WGS sequence"/>
</dbReference>
<dbReference type="InterPro" id="IPR045051">
    <property type="entry name" value="SBT"/>
</dbReference>
<evidence type="ECO:0000313" key="6">
    <source>
        <dbReference type="EMBL" id="GMN61052.1"/>
    </source>
</evidence>
<evidence type="ECO:0000256" key="4">
    <source>
        <dbReference type="PROSITE-ProRule" id="PRU01240"/>
    </source>
</evidence>